<dbReference type="CDD" id="cd10807">
    <property type="entry name" value="YdjC_like_3"/>
    <property type="match status" value="1"/>
</dbReference>
<dbReference type="SUPFAM" id="SSF88713">
    <property type="entry name" value="Glycoside hydrolase/deacetylase"/>
    <property type="match status" value="1"/>
</dbReference>
<dbReference type="OrthoDB" id="9774177at2"/>
<protein>
    <submittedName>
        <fullName evidence="6">ChbG/HpnK family deacetylase</fullName>
    </submittedName>
</protein>
<dbReference type="Proteomes" id="UP000298781">
    <property type="component" value="Chromosome"/>
</dbReference>
<dbReference type="Gene3D" id="3.20.20.370">
    <property type="entry name" value="Glycoside hydrolase/deacetylase"/>
    <property type="match status" value="1"/>
</dbReference>
<dbReference type="Pfam" id="PF04794">
    <property type="entry name" value="YdjC"/>
    <property type="match status" value="1"/>
</dbReference>
<keyword evidence="4" id="KW-0460">Magnesium</keyword>
<evidence type="ECO:0000256" key="5">
    <source>
        <dbReference type="ARBA" id="ARBA00023277"/>
    </source>
</evidence>
<dbReference type="PANTHER" id="PTHR31609">
    <property type="entry name" value="YDJC DEACETYLASE FAMILY MEMBER"/>
    <property type="match status" value="1"/>
</dbReference>
<organism evidence="6 7">
    <name type="scientific">Phreatobacter stygius</name>
    <dbReference type="NCBI Taxonomy" id="1940610"/>
    <lineage>
        <taxon>Bacteria</taxon>
        <taxon>Pseudomonadati</taxon>
        <taxon>Pseudomonadota</taxon>
        <taxon>Alphaproteobacteria</taxon>
        <taxon>Hyphomicrobiales</taxon>
        <taxon>Phreatobacteraceae</taxon>
        <taxon>Phreatobacter</taxon>
    </lineage>
</organism>
<accession>A0A4D7AX18</accession>
<dbReference type="GO" id="GO:0016787">
    <property type="term" value="F:hydrolase activity"/>
    <property type="evidence" value="ECO:0007669"/>
    <property type="project" value="UniProtKB-KW"/>
</dbReference>
<evidence type="ECO:0000256" key="2">
    <source>
        <dbReference type="ARBA" id="ARBA00022723"/>
    </source>
</evidence>
<evidence type="ECO:0000313" key="7">
    <source>
        <dbReference type="Proteomes" id="UP000298781"/>
    </source>
</evidence>
<dbReference type="RefSeq" id="WP_136961165.1">
    <property type="nucleotide sequence ID" value="NZ_CP039690.1"/>
</dbReference>
<dbReference type="KEGG" id="pstg:E8M01_16780"/>
<keyword evidence="3" id="KW-0378">Hydrolase</keyword>
<dbReference type="GO" id="GO:0019213">
    <property type="term" value="F:deacetylase activity"/>
    <property type="evidence" value="ECO:0007669"/>
    <property type="project" value="TreeGrafter"/>
</dbReference>
<name>A0A4D7AX18_9HYPH</name>
<dbReference type="AlphaFoldDB" id="A0A4D7AX18"/>
<keyword evidence="5" id="KW-0119">Carbohydrate metabolism</keyword>
<keyword evidence="7" id="KW-1185">Reference proteome</keyword>
<sequence>MKRLILCADDYALSPGVSRAIRELVLAGRLNATSVMSAGPDLQAEAAALLGLGRPGLQIGLHVTLTGGLAPLTAPRLRRFFGLTGLMLRCFTGMVDKTALSAEIGAQFAAFDRAFGRPPDFIDGHQHVHLLPVVRSLVLDAARRHAPGAWLRQCRDAGEGLKGRIISGLSGGLIADAKTAGFVTNPAFSGAYEFGRATDFAEIFPRFLADLPDGGLVMVHPGYVDDALRRVDPVHEPREMELAYLAGDRFPQALGAAGFVLG</sequence>
<evidence type="ECO:0000256" key="3">
    <source>
        <dbReference type="ARBA" id="ARBA00022801"/>
    </source>
</evidence>
<proteinExistence type="predicted"/>
<comment type="cofactor">
    <cofactor evidence="1">
        <name>Mg(2+)</name>
        <dbReference type="ChEBI" id="CHEBI:18420"/>
    </cofactor>
</comment>
<dbReference type="GO" id="GO:0005975">
    <property type="term" value="P:carbohydrate metabolic process"/>
    <property type="evidence" value="ECO:0007669"/>
    <property type="project" value="InterPro"/>
</dbReference>
<dbReference type="InterPro" id="IPR006879">
    <property type="entry name" value="YdjC-like"/>
</dbReference>
<keyword evidence="2" id="KW-0479">Metal-binding</keyword>
<gene>
    <name evidence="6" type="ORF">E8M01_16780</name>
</gene>
<dbReference type="PANTHER" id="PTHR31609:SF1">
    <property type="entry name" value="CARBOHYDRATE DEACETYLASE"/>
    <property type="match status" value="1"/>
</dbReference>
<dbReference type="GO" id="GO:0046872">
    <property type="term" value="F:metal ion binding"/>
    <property type="evidence" value="ECO:0007669"/>
    <property type="project" value="UniProtKB-KW"/>
</dbReference>
<evidence type="ECO:0000256" key="1">
    <source>
        <dbReference type="ARBA" id="ARBA00001946"/>
    </source>
</evidence>
<dbReference type="InterPro" id="IPR011330">
    <property type="entry name" value="Glyco_hydro/deAcase_b/a-brl"/>
</dbReference>
<dbReference type="EMBL" id="CP039690">
    <property type="protein sequence ID" value="QCI65719.1"/>
    <property type="molecule type" value="Genomic_DNA"/>
</dbReference>
<reference evidence="6 7" key="1">
    <citation type="submission" date="2019-04" db="EMBL/GenBank/DDBJ databases">
        <title>Phreatobacter aquaticus sp. nov.</title>
        <authorList>
            <person name="Choi A."/>
        </authorList>
    </citation>
    <scope>NUCLEOTIDE SEQUENCE [LARGE SCALE GENOMIC DNA]</scope>
    <source>
        <strain evidence="6 7">KCTC 52518</strain>
    </source>
</reference>
<evidence type="ECO:0000313" key="6">
    <source>
        <dbReference type="EMBL" id="QCI65719.1"/>
    </source>
</evidence>
<evidence type="ECO:0000256" key="4">
    <source>
        <dbReference type="ARBA" id="ARBA00022842"/>
    </source>
</evidence>